<dbReference type="Proteomes" id="UP001312865">
    <property type="component" value="Unassembled WGS sequence"/>
</dbReference>
<dbReference type="EMBL" id="JBBAXC010000023">
    <property type="protein sequence ID" value="MEI5909317.1"/>
    <property type="molecule type" value="Genomic_DNA"/>
</dbReference>
<evidence type="ECO:0000313" key="1">
    <source>
        <dbReference type="EMBL" id="MEI5909317.1"/>
    </source>
</evidence>
<reference evidence="1 2" key="1">
    <citation type="journal article" date="2018" name="J. Microbiol.">
        <title>Bacillus spongiae sp. nov., isolated from sponge of Jeju Island.</title>
        <authorList>
            <person name="Lee G.E."/>
            <person name="Im W.T."/>
            <person name="Park J.S."/>
        </authorList>
    </citation>
    <scope>NUCLEOTIDE SEQUENCE [LARGE SCALE GENOMIC DNA]</scope>
    <source>
        <strain evidence="1 2">135PIL107-10</strain>
    </source>
</reference>
<gene>
    <name evidence="1" type="ORF">WAK64_19900</name>
</gene>
<accession>A0ABU8HJ55</accession>
<evidence type="ECO:0000313" key="2">
    <source>
        <dbReference type="Proteomes" id="UP001312865"/>
    </source>
</evidence>
<sequence>MTQSKCSIRENCGVLLKPMDATGAVYELGNGDSKKDCIATVTAFNLDDPLKPIIIDSQTFEIPPGVRIELEINLDGIRHLTVFVEKDNRNCIGNLFFVDNDENPLGYVVLASDFIKLK</sequence>
<comment type="caution">
    <text evidence="1">The sequence shown here is derived from an EMBL/GenBank/DDBJ whole genome shotgun (WGS) entry which is preliminary data.</text>
</comment>
<protein>
    <recommendedName>
        <fullName evidence="3">Nucleoplasmin-like domain-containing protein</fullName>
    </recommendedName>
</protein>
<keyword evidence="2" id="KW-1185">Reference proteome</keyword>
<name>A0ABU8HJ55_9BACI</name>
<dbReference type="RefSeq" id="WP_336588759.1">
    <property type="nucleotide sequence ID" value="NZ_JBBAXC010000023.1"/>
</dbReference>
<evidence type="ECO:0008006" key="3">
    <source>
        <dbReference type="Google" id="ProtNLM"/>
    </source>
</evidence>
<organism evidence="1 2">
    <name type="scientific">Bacillus spongiae</name>
    <dbReference type="NCBI Taxonomy" id="2683610"/>
    <lineage>
        <taxon>Bacteria</taxon>
        <taxon>Bacillati</taxon>
        <taxon>Bacillota</taxon>
        <taxon>Bacilli</taxon>
        <taxon>Bacillales</taxon>
        <taxon>Bacillaceae</taxon>
        <taxon>Bacillus</taxon>
    </lineage>
</organism>
<proteinExistence type="predicted"/>